<dbReference type="GO" id="GO:0051539">
    <property type="term" value="F:4 iron, 4 sulfur cluster binding"/>
    <property type="evidence" value="ECO:0007669"/>
    <property type="project" value="UniProtKB-KW"/>
</dbReference>
<dbReference type="OrthoDB" id="9801424at2"/>
<evidence type="ECO:0000256" key="5">
    <source>
        <dbReference type="ARBA" id="ARBA00023014"/>
    </source>
</evidence>
<evidence type="ECO:0000256" key="1">
    <source>
        <dbReference type="ARBA" id="ARBA00001966"/>
    </source>
</evidence>
<evidence type="ECO:0000313" key="10">
    <source>
        <dbReference type="Proteomes" id="UP000251075"/>
    </source>
</evidence>
<dbReference type="InterPro" id="IPR006638">
    <property type="entry name" value="Elp3/MiaA/NifB-like_rSAM"/>
</dbReference>
<dbReference type="AlphaFoldDB" id="A0A364NT97"/>
<dbReference type="InterPro" id="IPR007197">
    <property type="entry name" value="rSAM"/>
</dbReference>
<comment type="cofactor">
    <cofactor evidence="1">
        <name>[4Fe-4S] cluster</name>
        <dbReference type="ChEBI" id="CHEBI:49883"/>
    </cofactor>
</comment>
<keyword evidence="5" id="KW-0411">Iron-sulfur</keyword>
<evidence type="ECO:0000313" key="9">
    <source>
        <dbReference type="EMBL" id="RAU20262.1"/>
    </source>
</evidence>
<dbReference type="InterPro" id="IPR023404">
    <property type="entry name" value="rSAM_horseshoe"/>
</dbReference>
<dbReference type="SFLD" id="SFLDG01082">
    <property type="entry name" value="B12-binding_domain_containing"/>
    <property type="match status" value="1"/>
</dbReference>
<dbReference type="PROSITE" id="PS51918">
    <property type="entry name" value="RADICAL_SAM"/>
    <property type="match status" value="1"/>
</dbReference>
<dbReference type="SMART" id="SM00729">
    <property type="entry name" value="Elp3"/>
    <property type="match status" value="1"/>
</dbReference>
<keyword evidence="4" id="KW-0408">Iron</keyword>
<dbReference type="SUPFAM" id="SSF48452">
    <property type="entry name" value="TPR-like"/>
    <property type="match status" value="1"/>
</dbReference>
<keyword evidence="6" id="KW-0802">TPR repeat</keyword>
<dbReference type="InterPro" id="IPR006158">
    <property type="entry name" value="Cobalamin-bd"/>
</dbReference>
<name>A0A364NT97_9PROT</name>
<evidence type="ECO:0000256" key="6">
    <source>
        <dbReference type="PROSITE-ProRule" id="PRU00339"/>
    </source>
</evidence>
<proteinExistence type="predicted"/>
<accession>A0A364NT97</accession>
<dbReference type="Gene3D" id="3.80.30.20">
    <property type="entry name" value="tm_1862 like domain"/>
    <property type="match status" value="1"/>
</dbReference>
<dbReference type="InterPro" id="IPR051198">
    <property type="entry name" value="BchE-like"/>
</dbReference>
<keyword evidence="2" id="KW-0949">S-adenosyl-L-methionine</keyword>
<feature type="repeat" description="TPR" evidence="6">
    <location>
        <begin position="40"/>
        <end position="73"/>
    </location>
</feature>
<dbReference type="Gene3D" id="1.25.40.10">
    <property type="entry name" value="Tetratricopeptide repeat domain"/>
    <property type="match status" value="1"/>
</dbReference>
<sequence>MNSQDVSQILGEVEDCLHKGKPALAVDVLYRGLWRSPSDVELLRRLGLLCARLERWEEARTAFERVEALSPGAPDVQIALGALAGKRREISSSPINFGTDKYLQFSVHRCFTNGVVPLSVLWEVLGDLLVEEDGLAFYGHGPFLDDLLALTPDLARLAVALIADDPTAAPDLGLPVVTPATLPATVRTVFLCGTRMFDRIQMLRRLPAGLRVIDAGLLSSSNLAPQLADAWAPTMPHAYPLTIPDIVVRPDLDVLILDCPARTLALMPNGVGYVSNALKKTGLGFQVLDLDVFSYHRYHMHRLFDVVGSLTLPDGTVLPVEPWLPEHHELWSSGKITHLVEDEVVEIIEQIVAARPKVLGFSVHACNRRIASRIAQAVRAQVPEIAIIAGGYSCQNEAMGMRGFPDADYMCIGEADLTVGPLCQMLAAGQRPKDLPGIMSRFDTPGRRFVPGPRENDLDRLDFPRYDWVPSLDLYRNYTGYQLTPIIASRGCRWSRCSFCAERFYWRIRSAANFCDELQWLAAQGCNLYMFNESDLNGMPERLLEICDEVIRRNIKVLFTGQLRIHAKSDQAFFDKLAAAGFTALRFGVDAFSDRTLKLQAKGYTMKTVEDNLRACHKAGIAVSVNWVIGVPGETDADIDEGVAFLASVRECVAKVDNINQLGIVNGSIYWLSPEKHNIHYRRPKEDLYEEFPNSIPTELWWSEEPYIDDKIRLARYEQAVVGLVRSGVRVGPFAAGVIDRTLKSDPRLAAAADMEERIAMLAHP</sequence>
<dbReference type="PROSITE" id="PS51332">
    <property type="entry name" value="B12_BINDING"/>
    <property type="match status" value="1"/>
</dbReference>
<dbReference type="InterPro" id="IPR019734">
    <property type="entry name" value="TPR_rpt"/>
</dbReference>
<dbReference type="SUPFAM" id="SSF102114">
    <property type="entry name" value="Radical SAM enzymes"/>
    <property type="match status" value="1"/>
</dbReference>
<keyword evidence="3" id="KW-0479">Metal-binding</keyword>
<organism evidence="9 10">
    <name type="scientific">Paramagnetospirillum kuznetsovii</name>
    <dbReference type="NCBI Taxonomy" id="2053833"/>
    <lineage>
        <taxon>Bacteria</taxon>
        <taxon>Pseudomonadati</taxon>
        <taxon>Pseudomonadota</taxon>
        <taxon>Alphaproteobacteria</taxon>
        <taxon>Rhodospirillales</taxon>
        <taxon>Magnetospirillaceae</taxon>
        <taxon>Paramagnetospirillum</taxon>
    </lineage>
</organism>
<feature type="domain" description="B12-binding" evidence="7">
    <location>
        <begin position="252"/>
        <end position="433"/>
    </location>
</feature>
<protein>
    <submittedName>
        <fullName evidence="9">Uncharacterized protein</fullName>
    </submittedName>
</protein>
<reference evidence="9 10" key="1">
    <citation type="submission" date="2017-11" db="EMBL/GenBank/DDBJ databases">
        <title>Draft genome sequence of magnetotactic bacterium Magnetospirillum kuznetsovii LBB-42.</title>
        <authorList>
            <person name="Grouzdev D.S."/>
            <person name="Rysina M.S."/>
            <person name="Baslerov R.V."/>
            <person name="Koziaeva V."/>
        </authorList>
    </citation>
    <scope>NUCLEOTIDE SEQUENCE [LARGE SCALE GENOMIC DNA]</scope>
    <source>
        <strain evidence="9 10">LBB-42</strain>
    </source>
</reference>
<evidence type="ECO:0000259" key="7">
    <source>
        <dbReference type="PROSITE" id="PS51332"/>
    </source>
</evidence>
<dbReference type="Proteomes" id="UP000251075">
    <property type="component" value="Unassembled WGS sequence"/>
</dbReference>
<evidence type="ECO:0000256" key="4">
    <source>
        <dbReference type="ARBA" id="ARBA00023004"/>
    </source>
</evidence>
<comment type="caution">
    <text evidence="9">The sequence shown here is derived from an EMBL/GenBank/DDBJ whole genome shotgun (WGS) entry which is preliminary data.</text>
</comment>
<evidence type="ECO:0000259" key="8">
    <source>
        <dbReference type="PROSITE" id="PS51918"/>
    </source>
</evidence>
<dbReference type="EMBL" id="PGTO01000028">
    <property type="protein sequence ID" value="RAU20262.1"/>
    <property type="molecule type" value="Genomic_DNA"/>
</dbReference>
<dbReference type="SFLD" id="SFLDS00029">
    <property type="entry name" value="Radical_SAM"/>
    <property type="match status" value="1"/>
</dbReference>
<keyword evidence="10" id="KW-1185">Reference proteome</keyword>
<feature type="domain" description="Radical SAM core" evidence="8">
    <location>
        <begin position="478"/>
        <end position="713"/>
    </location>
</feature>
<dbReference type="PROSITE" id="PS50005">
    <property type="entry name" value="TPR"/>
    <property type="match status" value="1"/>
</dbReference>
<dbReference type="InterPro" id="IPR058240">
    <property type="entry name" value="rSAM_sf"/>
</dbReference>
<dbReference type="GO" id="GO:0046872">
    <property type="term" value="F:metal ion binding"/>
    <property type="evidence" value="ECO:0007669"/>
    <property type="project" value="UniProtKB-KW"/>
</dbReference>
<evidence type="ECO:0000256" key="3">
    <source>
        <dbReference type="ARBA" id="ARBA00022723"/>
    </source>
</evidence>
<dbReference type="InterPro" id="IPR034466">
    <property type="entry name" value="Methyltransferase_Class_B"/>
</dbReference>
<dbReference type="PANTHER" id="PTHR43409">
    <property type="entry name" value="ANAEROBIC MAGNESIUM-PROTOPORPHYRIN IX MONOMETHYL ESTER CYCLASE-RELATED"/>
    <property type="match status" value="1"/>
</dbReference>
<dbReference type="Gene3D" id="3.40.50.280">
    <property type="entry name" value="Cobalamin-binding domain"/>
    <property type="match status" value="1"/>
</dbReference>
<evidence type="ECO:0000256" key="2">
    <source>
        <dbReference type="ARBA" id="ARBA00022691"/>
    </source>
</evidence>
<dbReference type="SFLD" id="SFLDG01123">
    <property type="entry name" value="methyltransferase_(Class_B)"/>
    <property type="match status" value="1"/>
</dbReference>
<gene>
    <name evidence="9" type="ORF">CU669_19340</name>
</gene>
<dbReference type="GO" id="GO:0031419">
    <property type="term" value="F:cobalamin binding"/>
    <property type="evidence" value="ECO:0007669"/>
    <property type="project" value="InterPro"/>
</dbReference>
<dbReference type="InterPro" id="IPR011990">
    <property type="entry name" value="TPR-like_helical_dom_sf"/>
</dbReference>
<dbReference type="Pfam" id="PF04055">
    <property type="entry name" value="Radical_SAM"/>
    <property type="match status" value="1"/>
</dbReference>
<dbReference type="RefSeq" id="WP_112147238.1">
    <property type="nucleotide sequence ID" value="NZ_PGTO01000028.1"/>
</dbReference>
<dbReference type="GO" id="GO:0003824">
    <property type="term" value="F:catalytic activity"/>
    <property type="evidence" value="ECO:0007669"/>
    <property type="project" value="InterPro"/>
</dbReference>